<dbReference type="Proteomes" id="UP000032746">
    <property type="component" value="Chromosome"/>
</dbReference>
<evidence type="ECO:0000313" key="8">
    <source>
        <dbReference type="Proteomes" id="UP000461234"/>
    </source>
</evidence>
<reference evidence="1 5" key="1">
    <citation type="journal article" date="2015" name="J. Bacteriol.">
        <title>Resources for Genetic and Genomic Analysis of Emerging Pathogen Acinetobacter baumannii.</title>
        <authorList>
            <person name="Gallagher L.A."/>
            <person name="Ramage E."/>
            <person name="Weiss E.J."/>
            <person name="Radey M."/>
            <person name="Hayden H.S."/>
            <person name="Held K.G."/>
            <person name="Huse H.K."/>
            <person name="Zurawski D.V."/>
            <person name="Brittnacher M.J."/>
            <person name="Manoil C."/>
        </authorList>
    </citation>
    <scope>NUCLEOTIDE SEQUENCE [LARGE SCALE GENOMIC DNA]</scope>
    <source>
        <strain evidence="1 5">AB5075-UW</strain>
    </source>
</reference>
<dbReference type="EMBL" id="CP008706">
    <property type="protein sequence ID" value="AKA30595.1"/>
    <property type="molecule type" value="Genomic_DNA"/>
</dbReference>
<dbReference type="EMBL" id="WIOC01000022">
    <property type="protein sequence ID" value="MQR50684.1"/>
    <property type="molecule type" value="Genomic_DNA"/>
</dbReference>
<dbReference type="PATRIC" id="fig|470.1314.peg.3384"/>
<dbReference type="RefSeq" id="WP_000512921.1">
    <property type="nucleotide sequence ID" value="NZ_CACRYG010000009.1"/>
</dbReference>
<sequence>MGISAGGLAVPFNGTMENAIELVSGWKNRTINVVSLSERTDFDTRYDNCISLKIFNNVLIIYHADFLFSAMDDHSLWAKRFKESNLTEWVLFFAAYDSGGTYGYSFFQYGKFVRSVFQMVDDFKIEGRLSELEQKIINSPVFFEYFNEEDESEYLDLEGLKANDLLDANGDIQEWADCYKCYYFEDEYVAEHDLASRFLSEMVTEYVGCDFFYDTEYDQIYLEFIQDY</sequence>
<evidence type="ECO:0000313" key="5">
    <source>
        <dbReference type="Proteomes" id="UP000032746"/>
    </source>
</evidence>
<dbReference type="EMBL" id="WPIP01000472">
    <property type="protein sequence ID" value="MVM94108.1"/>
    <property type="molecule type" value="Genomic_DNA"/>
</dbReference>
<evidence type="ECO:0000313" key="1">
    <source>
        <dbReference type="EMBL" id="AKA30595.1"/>
    </source>
</evidence>
<organism evidence="1 5">
    <name type="scientific">Acinetobacter baumannii</name>
    <dbReference type="NCBI Taxonomy" id="470"/>
    <lineage>
        <taxon>Bacteria</taxon>
        <taxon>Pseudomonadati</taxon>
        <taxon>Pseudomonadota</taxon>
        <taxon>Gammaproteobacteria</taxon>
        <taxon>Moraxellales</taxon>
        <taxon>Moraxellaceae</taxon>
        <taxon>Acinetobacter</taxon>
        <taxon>Acinetobacter calcoaceticus/baumannii complex</taxon>
    </lineage>
</organism>
<dbReference type="EMBL" id="RFDI01001125">
    <property type="protein sequence ID" value="RSR48691.1"/>
    <property type="molecule type" value="Genomic_DNA"/>
</dbReference>
<dbReference type="AlphaFoldDB" id="A0A0D5YEA8"/>
<gene>
    <name evidence="1" type="ORF">ABUW_0835</name>
    <name evidence="4" type="ORF">EA686_18185</name>
    <name evidence="2" type="ORF">F2P40_15380</name>
    <name evidence="3" type="ORF">GNY86_21490</name>
</gene>
<reference evidence="5" key="2">
    <citation type="submission" date="2015-03" db="EMBL/GenBank/DDBJ databases">
        <authorList>
            <person name="Gallagher L.A."/>
            <person name="Hayden H.S."/>
            <person name="Weiss E.J."/>
            <person name="Hager K.R."/>
            <person name="Ramage E."/>
            <person name="Radey M.R."/>
            <person name="Bydalek R."/>
            <person name="Manoil C."/>
            <person name="Miller S.I."/>
            <person name="Brittnacher M.J."/>
        </authorList>
    </citation>
    <scope>NUCLEOTIDE SEQUENCE [LARGE SCALE GENOMIC DNA]</scope>
    <source>
        <strain evidence="5">AB5075-UW</strain>
    </source>
</reference>
<reference evidence="2 8" key="4">
    <citation type="submission" date="2019-10" db="EMBL/GenBank/DDBJ databases">
        <title>Genetic environment of the oxa23 gene and comparative analysis of carbapenem resistant Acinetobacter baumannii isolates belonging to global clone 1, lineage 2 recovered in a burns hospital outbreak in 2012-2013.</title>
        <authorList>
            <person name="Douraghi M."/>
            <person name="Aris P."/>
            <person name="Kenyon J."/>
            <person name="Hamidian M."/>
        </authorList>
    </citation>
    <scope>NUCLEOTIDE SEQUENCE [LARGE SCALE GENOMIC DNA]</scope>
    <source>
        <strain evidence="2 8">ABS103</strain>
    </source>
</reference>
<evidence type="ECO:0000313" key="6">
    <source>
        <dbReference type="Proteomes" id="UP000280073"/>
    </source>
</evidence>
<reference evidence="4 6" key="3">
    <citation type="submission" date="2018-10" db="EMBL/GenBank/DDBJ databases">
        <title>GWAS and RNA-Seq identify cryptic mechanisms of antimicrobial resistance in Acinetobacter baumannii.</title>
        <authorList>
            <person name="Sahl J.W."/>
        </authorList>
    </citation>
    <scope>NUCLEOTIDE SEQUENCE [LARGE SCALE GENOMIC DNA]</scope>
    <source>
        <strain evidence="4 6">TG28175</strain>
    </source>
</reference>
<evidence type="ECO:0000313" key="2">
    <source>
        <dbReference type="EMBL" id="MQR50684.1"/>
    </source>
</evidence>
<evidence type="ECO:0000313" key="3">
    <source>
        <dbReference type="EMBL" id="MVM94108.1"/>
    </source>
</evidence>
<name>A0A0D5YEA8_ACIBA</name>
<proteinExistence type="predicted"/>
<dbReference type="Proteomes" id="UP000461234">
    <property type="component" value="Unassembled WGS sequence"/>
</dbReference>
<evidence type="ECO:0000313" key="7">
    <source>
        <dbReference type="Proteomes" id="UP000439424"/>
    </source>
</evidence>
<protein>
    <submittedName>
        <fullName evidence="1">Uncharacterized protein</fullName>
    </submittedName>
</protein>
<accession>A0A0D5YEA8</accession>
<dbReference type="Proteomes" id="UP000439424">
    <property type="component" value="Unassembled WGS sequence"/>
</dbReference>
<evidence type="ECO:0000313" key="4">
    <source>
        <dbReference type="EMBL" id="RSR48691.1"/>
    </source>
</evidence>
<dbReference type="Proteomes" id="UP000280073">
    <property type="component" value="Unassembled WGS sequence"/>
</dbReference>
<reference evidence="3 7" key="5">
    <citation type="submission" date="2019-11" db="EMBL/GenBank/DDBJ databases">
        <title>Multidrug-resistant Acinetobacter baumannii moving toward extensively drug-resistant over fifteen years in South of Brazil.</title>
        <authorList>
            <person name="Fedrigo N.H."/>
            <person name="Cerdeira L."/>
            <person name="Fuga B."/>
            <person name="Marini P.V.B."/>
            <person name="Shinohara D.R."/>
            <person name="Carrara-Marroni F.E."/>
            <person name="Lincopan N."/>
            <person name="Tognim M.C.B."/>
        </authorList>
    </citation>
    <scope>NUCLEOTIDE SEQUENCE [LARGE SCALE GENOMIC DNA]</scope>
    <source>
        <strain evidence="3 7">Ac576</strain>
    </source>
</reference>